<dbReference type="GO" id="GO:0033939">
    <property type="term" value="F:xylan alpha-1,2-glucuronosidase activity"/>
    <property type="evidence" value="ECO:0007669"/>
    <property type="project" value="TreeGrafter"/>
</dbReference>
<reference evidence="4" key="1">
    <citation type="submission" date="2022-10" db="EMBL/GenBank/DDBJ databases">
        <title>Gaoshiqiia sediminis gen. nov., sp. nov., isolated from coastal sediment.</title>
        <authorList>
            <person name="Yu W.X."/>
            <person name="Mu D.S."/>
            <person name="Du J.Z."/>
            <person name="Liang Y.Q."/>
        </authorList>
    </citation>
    <scope>NUCLEOTIDE SEQUENCE</scope>
    <source>
        <strain evidence="4">A06</strain>
    </source>
</reference>
<dbReference type="InterPro" id="IPR011099">
    <property type="entry name" value="Glyco_hydro_67_C"/>
</dbReference>
<evidence type="ECO:0000313" key="4">
    <source>
        <dbReference type="EMBL" id="MCW0483264.1"/>
    </source>
</evidence>
<evidence type="ECO:0000259" key="2">
    <source>
        <dbReference type="Pfam" id="PF07477"/>
    </source>
</evidence>
<dbReference type="PANTHER" id="PTHR39207">
    <property type="entry name" value="ALPHA-GLUCURONIDASE A"/>
    <property type="match status" value="1"/>
</dbReference>
<dbReference type="Gene3D" id="3.90.1330.10">
    <property type="entry name" value="Alpha-glucuronidase, C-terminal domain"/>
    <property type="match status" value="1"/>
</dbReference>
<dbReference type="Gene3D" id="3.20.20.80">
    <property type="entry name" value="Glycosidases"/>
    <property type="match status" value="1"/>
</dbReference>
<dbReference type="Gene3D" id="3.30.379.10">
    <property type="entry name" value="Chitobiase/beta-hexosaminidase domain 2-like"/>
    <property type="match status" value="1"/>
</dbReference>
<keyword evidence="5" id="KW-1185">Reference proteome</keyword>
<comment type="caution">
    <text evidence="4">The sequence shown here is derived from an EMBL/GenBank/DDBJ whole genome shotgun (WGS) entry which is preliminary data.</text>
</comment>
<feature type="domain" description="Glycosyl hydrolase family 67 catalytic" evidence="3">
    <location>
        <begin position="106"/>
        <end position="426"/>
    </location>
</feature>
<organism evidence="4 5">
    <name type="scientific">Gaoshiqia sediminis</name>
    <dbReference type="NCBI Taxonomy" id="2986998"/>
    <lineage>
        <taxon>Bacteria</taxon>
        <taxon>Pseudomonadati</taxon>
        <taxon>Bacteroidota</taxon>
        <taxon>Bacteroidia</taxon>
        <taxon>Marinilabiliales</taxon>
        <taxon>Prolixibacteraceae</taxon>
        <taxon>Gaoshiqia</taxon>
    </lineage>
</organism>
<dbReference type="SUPFAM" id="SSF51445">
    <property type="entry name" value="(Trans)glycosidases"/>
    <property type="match status" value="1"/>
</dbReference>
<dbReference type="InterPro" id="IPR011100">
    <property type="entry name" value="Glyco_hydro_67_cat"/>
</dbReference>
<dbReference type="AlphaFoldDB" id="A0AA41Y795"/>
<keyword evidence="1" id="KW-0378">Hydrolase</keyword>
<dbReference type="PANTHER" id="PTHR39207:SF1">
    <property type="entry name" value="ALPHA-GLUCURONIDASE A"/>
    <property type="match status" value="1"/>
</dbReference>
<name>A0AA41Y795_9BACT</name>
<evidence type="ECO:0000256" key="1">
    <source>
        <dbReference type="ARBA" id="ARBA00022801"/>
    </source>
</evidence>
<dbReference type="Pfam" id="PF07488">
    <property type="entry name" value="Glyco_hydro_67M"/>
    <property type="match status" value="1"/>
</dbReference>
<dbReference type="GO" id="GO:0005576">
    <property type="term" value="C:extracellular region"/>
    <property type="evidence" value="ECO:0007669"/>
    <property type="project" value="InterPro"/>
</dbReference>
<dbReference type="InterPro" id="IPR029018">
    <property type="entry name" value="Hex-like_dom2"/>
</dbReference>
<dbReference type="SUPFAM" id="SSF55545">
    <property type="entry name" value="beta-N-acetylhexosaminidase-like domain"/>
    <property type="match status" value="1"/>
</dbReference>
<dbReference type="EMBL" id="JAPAAF010000014">
    <property type="protein sequence ID" value="MCW0483264.1"/>
    <property type="molecule type" value="Genomic_DNA"/>
</dbReference>
<proteinExistence type="predicted"/>
<dbReference type="GO" id="GO:0046559">
    <property type="term" value="F:alpha-glucuronidase activity"/>
    <property type="evidence" value="ECO:0007669"/>
    <property type="project" value="InterPro"/>
</dbReference>
<accession>A0AA41Y795</accession>
<protein>
    <submittedName>
        <fullName evidence="4">Alpha-glucuronidase</fullName>
    </submittedName>
</protein>
<gene>
    <name evidence="4" type="ORF">N2K84_11020</name>
</gene>
<dbReference type="InterPro" id="IPR037054">
    <property type="entry name" value="A-glucoronidase_C_sf"/>
</dbReference>
<evidence type="ECO:0000313" key="5">
    <source>
        <dbReference type="Proteomes" id="UP001163821"/>
    </source>
</evidence>
<feature type="domain" description="Glycosyl hydrolase family 67 C-terminal" evidence="2">
    <location>
        <begin position="427"/>
        <end position="662"/>
    </location>
</feature>
<evidence type="ECO:0000259" key="3">
    <source>
        <dbReference type="Pfam" id="PF07488"/>
    </source>
</evidence>
<dbReference type="InterPro" id="IPR017853">
    <property type="entry name" value="GH"/>
</dbReference>
<dbReference type="RefSeq" id="WP_282591866.1">
    <property type="nucleotide sequence ID" value="NZ_JAPAAF010000014.1"/>
</dbReference>
<sequence length="683" mass="78151">MRVSVCVFILLLIASGLKAEDGSGLWLRNNFASPVNVVGSHKSTIFNVAKQELLNNWQGKENATINLLVKKDKRIIGDGFLLSSDKIQANTDLGILYGVFELLRQQQTHQTVSEKVYNPSYELRLLNHWDNLNSSVERGYAGKSIFWRTGENGLVVTENDKRIWTEYARANASIGINGAAINNVNASPDILRPDRLERVKAIADILRTYGLKLYISINFSSPKIVGGLSDSDPLNPEVINWWKEKVKEIYTLIPDFGGFLVKANSEGQPGPQDYGRTHVDGANMLADAVKPYGGIIMWRAFVYSSEEDDRAKQAYAEFVPFDGQFRENVIVQVKNGPIDFQPREPFNPLFGAMKKTAIMPELQITQEYFGHSTHLVYLAPMWEEFFHSDTHQEGTGSTVARCTDGSIFKHRTAIAGVANTGTDTNWCGHHFAQANWYAYGRMAWNNQLTSDQIADEWIKLTFNPETNVRVALPEDWSVNFLKPIKQVMLESYEASVNYMMPLGFHHIFQASHHYGPGPWWERDGVRKDWTMPYYHNADTIGVGFNRTITGSNAVAQYHEPLKSIYGNLETCPEEFLLWFHHVPWNHKMKNGNTLWDEICYRYDSGVKQVRQFQVVWDKAQPYVDAGRFDAVQRRLRTHAHDAQIWKDACLLYFQEFSRKPIPFDIERPIHNLDEIKKNDMDRP</sequence>
<dbReference type="Proteomes" id="UP001163821">
    <property type="component" value="Unassembled WGS sequence"/>
</dbReference>
<dbReference type="Pfam" id="PF07477">
    <property type="entry name" value="Glyco_hydro_67C"/>
    <property type="match status" value="1"/>
</dbReference>
<dbReference type="GO" id="GO:0045493">
    <property type="term" value="P:xylan catabolic process"/>
    <property type="evidence" value="ECO:0007669"/>
    <property type="project" value="InterPro"/>
</dbReference>